<dbReference type="RefSeq" id="WP_170822045.1">
    <property type="nucleotide sequence ID" value="NZ_JAAOXG010000026.1"/>
</dbReference>
<dbReference type="EMBL" id="JAAOXG010000026">
    <property type="protein sequence ID" value="NNJ30862.1"/>
    <property type="molecule type" value="Genomic_DNA"/>
</dbReference>
<accession>A0ABX1VSQ3</accession>
<keyword evidence="2" id="KW-1185">Reference proteome</keyword>
<comment type="caution">
    <text evidence="1">The sequence shown here is derived from an EMBL/GenBank/DDBJ whole genome shotgun (WGS) entry which is preliminary data.</text>
</comment>
<organism evidence="1 2">
    <name type="scientific">Lacrimispora defluvii</name>
    <dbReference type="NCBI Taxonomy" id="2719233"/>
    <lineage>
        <taxon>Bacteria</taxon>
        <taxon>Bacillati</taxon>
        <taxon>Bacillota</taxon>
        <taxon>Clostridia</taxon>
        <taxon>Lachnospirales</taxon>
        <taxon>Lachnospiraceae</taxon>
        <taxon>Lacrimispora</taxon>
    </lineage>
</organism>
<evidence type="ECO:0000313" key="2">
    <source>
        <dbReference type="Proteomes" id="UP000539052"/>
    </source>
</evidence>
<evidence type="ECO:0000313" key="1">
    <source>
        <dbReference type="EMBL" id="NNJ30862.1"/>
    </source>
</evidence>
<reference evidence="1 2" key="1">
    <citation type="submission" date="2020-03" db="EMBL/GenBank/DDBJ databases">
        <title>Genome Sequence of industrial isolate, B5A.</title>
        <authorList>
            <person name="Sharma S."/>
            <person name="Patil P.B."/>
            <person name="Korpole S."/>
        </authorList>
    </citation>
    <scope>NUCLEOTIDE SEQUENCE [LARGE SCALE GENOMIC DNA]</scope>
    <source>
        <strain evidence="1 2">PI-S10-B5A</strain>
    </source>
</reference>
<name>A0ABX1VSQ3_9FIRM</name>
<protein>
    <submittedName>
        <fullName evidence="1">Uncharacterized protein</fullName>
    </submittedName>
</protein>
<gene>
    <name evidence="1" type="ORF">G9470_13815</name>
</gene>
<dbReference type="Proteomes" id="UP000539052">
    <property type="component" value="Unassembled WGS sequence"/>
</dbReference>
<sequence>MKLKKNGFRLINRTMPESETKILPLEQMILDLRKRSDEDWGRYAFYRDPLYGKFNPNEIKDYTNNAIQCGRKVFKDISEKNNYEDIDHLAKELKFNVIQQYMPNDGNRVIFAQYKEPDNITIYMDTIAKYNNLVKNSTSLVEKLLGDIDIYKILVSHELFHGIEFMQKQSIYTQTEKIELFKKPFSNKSKIFCLGEIAAMEFSKQLCGLNFSPYILDTILMYAYDKEAATLLYEDIMEL</sequence>
<proteinExistence type="predicted"/>